<name>A0A2I4CF15_AUSLI</name>
<feature type="region of interest" description="Disordered" evidence="5">
    <location>
        <begin position="1"/>
        <end position="32"/>
    </location>
</feature>
<evidence type="ECO:0000259" key="6">
    <source>
        <dbReference type="PROSITE" id="PS50106"/>
    </source>
</evidence>
<dbReference type="PROSITE" id="PS50106">
    <property type="entry name" value="PDZ"/>
    <property type="match status" value="1"/>
</dbReference>
<evidence type="ECO:0000256" key="5">
    <source>
        <dbReference type="SAM" id="MobiDB-lite"/>
    </source>
</evidence>
<gene>
    <name evidence="8" type="primary">LOC106528062</name>
</gene>
<dbReference type="InterPro" id="IPR036034">
    <property type="entry name" value="PDZ_sf"/>
</dbReference>
<dbReference type="AlphaFoldDB" id="A0A2I4CF15"/>
<dbReference type="GO" id="GO:0005886">
    <property type="term" value="C:plasma membrane"/>
    <property type="evidence" value="ECO:0007669"/>
    <property type="project" value="TreeGrafter"/>
</dbReference>
<feature type="compositionally biased region" description="Acidic residues" evidence="5">
    <location>
        <begin position="10"/>
        <end position="30"/>
    </location>
</feature>
<dbReference type="SMART" id="SM00228">
    <property type="entry name" value="PDZ"/>
    <property type="match status" value="1"/>
</dbReference>
<dbReference type="GO" id="GO:0005923">
    <property type="term" value="C:bicellular tight junction"/>
    <property type="evidence" value="ECO:0007669"/>
    <property type="project" value="TreeGrafter"/>
</dbReference>
<dbReference type="InParanoid" id="A0A2I4CF15"/>
<proteinExistence type="predicted"/>
<feature type="domain" description="PDZ" evidence="6">
    <location>
        <begin position="40"/>
        <end position="116"/>
    </location>
</feature>
<dbReference type="RefSeq" id="XP_013878575.1">
    <property type="nucleotide sequence ID" value="XM_014023121.1"/>
</dbReference>
<evidence type="ECO:0000313" key="7">
    <source>
        <dbReference type="Proteomes" id="UP000192220"/>
    </source>
</evidence>
<dbReference type="PANTHER" id="PTHR19964:SF11">
    <property type="entry name" value="INAD-LIKE PROTEIN"/>
    <property type="match status" value="1"/>
</dbReference>
<accession>A0A2I4CF15</accession>
<keyword evidence="7" id="KW-1185">Reference proteome</keyword>
<dbReference type="Pfam" id="PF00595">
    <property type="entry name" value="PDZ"/>
    <property type="match status" value="1"/>
</dbReference>
<dbReference type="GO" id="GO:0045177">
    <property type="term" value="C:apical part of cell"/>
    <property type="evidence" value="ECO:0007669"/>
    <property type="project" value="TreeGrafter"/>
</dbReference>
<feature type="region of interest" description="Disordered" evidence="5">
    <location>
        <begin position="201"/>
        <end position="258"/>
    </location>
</feature>
<dbReference type="Gene3D" id="2.30.42.10">
    <property type="match status" value="1"/>
</dbReference>
<keyword evidence="4" id="KW-0472">Membrane</keyword>
<keyword evidence="3" id="KW-0677">Repeat</keyword>
<evidence type="ECO:0000256" key="1">
    <source>
        <dbReference type="ARBA" id="ARBA00004370"/>
    </source>
</evidence>
<dbReference type="PANTHER" id="PTHR19964">
    <property type="entry name" value="MULTIPLE PDZ DOMAIN PROTEIN"/>
    <property type="match status" value="1"/>
</dbReference>
<comment type="subcellular location">
    <subcellularLocation>
        <location evidence="1">Membrane</location>
    </subcellularLocation>
</comment>
<dbReference type="FunFam" id="2.30.42.10:FF:000070">
    <property type="entry name" value="Multiple PDZ domain protein"/>
    <property type="match status" value="1"/>
</dbReference>
<dbReference type="STRING" id="52670.A0A2I4CF15"/>
<sequence length="307" mass="33772">MEEVLKQEEEVLEEDSVSSQDEEEEEDEGELALWSPDVQVVDLHKDRDRGLGFSILDYQDPLDPGRCVMVIRSLVPGGSAERHGGLLPGDQLVSVNNTQLDLLTLAQAVEVLKSAPPGTVQLGIRKPLVAEAPEMSREMNIQASTSNQSATKEEEEEESELILDAGLPPYTSALTCDHLPSEEGTEMAVDDEEEEVMKIVSAEASGARKPLNAKERRRKTPRRSSVLPPAGTDPEKFRSSQTPGKNRQSSIPDHVYRNINGSNIKVRSVKSLPPLPECPTLSQGFSQTLSASTHLNATCHFRWRLSK</sequence>
<dbReference type="CDD" id="cd06669">
    <property type="entry name" value="PDZ5_MUPP1-like"/>
    <property type="match status" value="1"/>
</dbReference>
<organism evidence="7 8">
    <name type="scientific">Austrofundulus limnaeus</name>
    <name type="common">Annual killifish</name>
    <dbReference type="NCBI Taxonomy" id="52670"/>
    <lineage>
        <taxon>Eukaryota</taxon>
        <taxon>Metazoa</taxon>
        <taxon>Chordata</taxon>
        <taxon>Craniata</taxon>
        <taxon>Vertebrata</taxon>
        <taxon>Euteleostomi</taxon>
        <taxon>Actinopterygii</taxon>
        <taxon>Neopterygii</taxon>
        <taxon>Teleostei</taxon>
        <taxon>Neoteleostei</taxon>
        <taxon>Acanthomorphata</taxon>
        <taxon>Ovalentaria</taxon>
        <taxon>Atherinomorphae</taxon>
        <taxon>Cyprinodontiformes</taxon>
        <taxon>Rivulidae</taxon>
        <taxon>Austrofundulus</taxon>
    </lineage>
</organism>
<dbReference type="InterPro" id="IPR051342">
    <property type="entry name" value="PDZ_scaffold"/>
</dbReference>
<dbReference type="GO" id="GO:0005737">
    <property type="term" value="C:cytoplasm"/>
    <property type="evidence" value="ECO:0007669"/>
    <property type="project" value="TreeGrafter"/>
</dbReference>
<evidence type="ECO:0000313" key="8">
    <source>
        <dbReference type="RefSeq" id="XP_013878575.1"/>
    </source>
</evidence>
<feature type="compositionally biased region" description="Polar residues" evidence="5">
    <location>
        <begin position="239"/>
        <end position="251"/>
    </location>
</feature>
<keyword evidence="2" id="KW-0597">Phosphoprotein</keyword>
<evidence type="ECO:0000256" key="2">
    <source>
        <dbReference type="ARBA" id="ARBA00022553"/>
    </source>
</evidence>
<dbReference type="Proteomes" id="UP000192220">
    <property type="component" value="Unplaced"/>
</dbReference>
<dbReference type="InterPro" id="IPR001478">
    <property type="entry name" value="PDZ"/>
</dbReference>
<dbReference type="GeneID" id="106528062"/>
<dbReference type="SUPFAM" id="SSF50156">
    <property type="entry name" value="PDZ domain-like"/>
    <property type="match status" value="1"/>
</dbReference>
<feature type="compositionally biased region" description="Polar residues" evidence="5">
    <location>
        <begin position="139"/>
        <end position="150"/>
    </location>
</feature>
<reference evidence="8" key="1">
    <citation type="submission" date="2025-08" db="UniProtKB">
        <authorList>
            <consortium name="RefSeq"/>
        </authorList>
    </citation>
    <scope>IDENTIFICATION</scope>
</reference>
<dbReference type="GO" id="GO:0120192">
    <property type="term" value="P:tight junction assembly"/>
    <property type="evidence" value="ECO:0007669"/>
    <property type="project" value="TreeGrafter"/>
</dbReference>
<evidence type="ECO:0000256" key="4">
    <source>
        <dbReference type="ARBA" id="ARBA00023136"/>
    </source>
</evidence>
<feature type="region of interest" description="Disordered" evidence="5">
    <location>
        <begin position="135"/>
        <end position="161"/>
    </location>
</feature>
<dbReference type="KEGG" id="alim:106528062"/>
<protein>
    <submittedName>
        <fullName evidence="8">InaD-like protein</fullName>
    </submittedName>
</protein>
<dbReference type="OrthoDB" id="6022711at2759"/>
<evidence type="ECO:0000256" key="3">
    <source>
        <dbReference type="ARBA" id="ARBA00022737"/>
    </source>
</evidence>